<keyword evidence="5" id="KW-0571">Peptide transport</keyword>
<evidence type="ECO:0000259" key="7">
    <source>
        <dbReference type="Pfam" id="PF00496"/>
    </source>
</evidence>
<evidence type="ECO:0000313" key="9">
    <source>
        <dbReference type="Proteomes" id="UP000298347"/>
    </source>
</evidence>
<reference evidence="8 9" key="1">
    <citation type="journal article" date="2015" name="Int. J. Syst. Evol. Microbiol.">
        <title>Sporolactobacillus shoreae sp. nov. and Sporolactobacillus spathodeae sp. nov., two spore-forming lactic acid bacteria isolated from tree barks in Thailand.</title>
        <authorList>
            <person name="Thamacharoensuk T."/>
            <person name="Kitahara M."/>
            <person name="Ohkuma M."/>
            <person name="Thongchul N."/>
            <person name="Tanasupawat S."/>
        </authorList>
    </citation>
    <scope>NUCLEOTIDE SEQUENCE [LARGE SCALE GENOMIC DNA]</scope>
    <source>
        <strain evidence="8 9">BK92</strain>
    </source>
</reference>
<sequence length="556" mass="61139">MKKISKRVSALLGTLLMVVALTGCGSNASGSNSSSKSSTGNLASKQVLNWVTTAEIPTADSVKEYDTVSSEQIDIFAEGLYKINGKNDPVPALAAGKPQPTNSAKTQYIINLKKGLKWSNGAPLTANDFVFAWRRLFDPKTAAQNASVYFNIKNAQAISEGKKSVDQLGIKALSDTKLQIDLINPDPYFEEKLSSENLFPQNEKFVNSKGSKYGSSSADTLSNGPFVLTDWDGTGLTWKYVKNKYYWDKKNIHLNQINVQVLKNTSTGVNLFQAGKTDAAPLDGDFVKQFQKDPRYHNVLALRATNLEFGTSSNKYLQNENLRKAISLSINREQLVNNVLDDGSRAATGIIPKGIAKSPVDGKDFTEVAGNQSPYNKAEATQLWNKAKKELGTSKIAFTLLTDDSTGAGNVGQYLQSQIESALPGVTINISNVPAKVRFQKMMSYKFDLALGGWTGDFDPVSFPQQFYSTFEHNHAQFKDANYDKLIDKINSPADLKNLEQRWNDLLAAQKYLLDRAVVVPLDQGSENYLINPKVKGIVTHNLGAPFDITRAYLVK</sequence>
<dbReference type="InterPro" id="IPR000914">
    <property type="entry name" value="SBP_5_dom"/>
</dbReference>
<dbReference type="GO" id="GO:0030288">
    <property type="term" value="C:outer membrane-bounded periplasmic space"/>
    <property type="evidence" value="ECO:0007669"/>
    <property type="project" value="UniProtKB-ARBA"/>
</dbReference>
<dbReference type="InterPro" id="IPR030678">
    <property type="entry name" value="Peptide/Ni-bd"/>
</dbReference>
<dbReference type="GO" id="GO:0015833">
    <property type="term" value="P:peptide transport"/>
    <property type="evidence" value="ECO:0007669"/>
    <property type="project" value="UniProtKB-KW"/>
</dbReference>
<dbReference type="Gene3D" id="3.40.190.10">
    <property type="entry name" value="Periplasmic binding protein-like II"/>
    <property type="match status" value="1"/>
</dbReference>
<keyword evidence="5" id="KW-0653">Protein transport</keyword>
<proteinExistence type="inferred from homology"/>
<feature type="signal peptide" evidence="6">
    <location>
        <begin position="1"/>
        <end position="28"/>
    </location>
</feature>
<organism evidence="8 9">
    <name type="scientific">Sporolactobacillus shoreae</name>
    <dbReference type="NCBI Taxonomy" id="1465501"/>
    <lineage>
        <taxon>Bacteria</taxon>
        <taxon>Bacillati</taxon>
        <taxon>Bacillota</taxon>
        <taxon>Bacilli</taxon>
        <taxon>Bacillales</taxon>
        <taxon>Sporolactobacillaceae</taxon>
        <taxon>Sporolactobacillus</taxon>
    </lineage>
</organism>
<evidence type="ECO:0000256" key="4">
    <source>
        <dbReference type="ARBA" id="ARBA00022729"/>
    </source>
</evidence>
<dbReference type="CDD" id="cd08504">
    <property type="entry name" value="PBP2_OppA"/>
    <property type="match status" value="1"/>
</dbReference>
<comment type="subcellular location">
    <subcellularLocation>
        <location evidence="1">Cell envelope</location>
    </subcellularLocation>
</comment>
<dbReference type="PROSITE" id="PS51257">
    <property type="entry name" value="PROKAR_LIPOPROTEIN"/>
    <property type="match status" value="1"/>
</dbReference>
<evidence type="ECO:0000256" key="1">
    <source>
        <dbReference type="ARBA" id="ARBA00004196"/>
    </source>
</evidence>
<accession>A0A4Z0GP67</accession>
<dbReference type="InterPro" id="IPR039424">
    <property type="entry name" value="SBP_5"/>
</dbReference>
<dbReference type="GO" id="GO:0043190">
    <property type="term" value="C:ATP-binding cassette (ABC) transporter complex"/>
    <property type="evidence" value="ECO:0007669"/>
    <property type="project" value="InterPro"/>
</dbReference>
<comment type="caution">
    <text evidence="8">The sequence shown here is derived from an EMBL/GenBank/DDBJ whole genome shotgun (WGS) entry which is preliminary data.</text>
</comment>
<dbReference type="PANTHER" id="PTHR30290">
    <property type="entry name" value="PERIPLASMIC BINDING COMPONENT OF ABC TRANSPORTER"/>
    <property type="match status" value="1"/>
</dbReference>
<protein>
    <submittedName>
        <fullName evidence="8">Peptide ABC transporter substrate-binding protein</fullName>
    </submittedName>
</protein>
<keyword evidence="3" id="KW-0813">Transport</keyword>
<evidence type="ECO:0000313" key="8">
    <source>
        <dbReference type="EMBL" id="TGA98980.1"/>
    </source>
</evidence>
<dbReference type="Gene3D" id="3.10.105.10">
    <property type="entry name" value="Dipeptide-binding Protein, Domain 3"/>
    <property type="match status" value="1"/>
</dbReference>
<dbReference type="FunFam" id="3.90.76.10:FF:000001">
    <property type="entry name" value="Oligopeptide ABC transporter substrate-binding protein"/>
    <property type="match status" value="1"/>
</dbReference>
<dbReference type="EMBL" id="SRJD01000005">
    <property type="protein sequence ID" value="TGA98980.1"/>
    <property type="molecule type" value="Genomic_DNA"/>
</dbReference>
<dbReference type="PIRSF" id="PIRSF002741">
    <property type="entry name" value="MppA"/>
    <property type="match status" value="1"/>
</dbReference>
<feature type="chain" id="PRO_5039399529" evidence="6">
    <location>
        <begin position="29"/>
        <end position="556"/>
    </location>
</feature>
<dbReference type="SUPFAM" id="SSF53850">
    <property type="entry name" value="Periplasmic binding protein-like II"/>
    <property type="match status" value="1"/>
</dbReference>
<evidence type="ECO:0000256" key="5">
    <source>
        <dbReference type="ARBA" id="ARBA00022856"/>
    </source>
</evidence>
<dbReference type="OrthoDB" id="9801912at2"/>
<keyword evidence="4 6" id="KW-0732">Signal</keyword>
<comment type="similarity">
    <text evidence="2">Belongs to the bacterial solute-binding protein 5 family.</text>
</comment>
<dbReference type="GO" id="GO:1904680">
    <property type="term" value="F:peptide transmembrane transporter activity"/>
    <property type="evidence" value="ECO:0007669"/>
    <property type="project" value="TreeGrafter"/>
</dbReference>
<dbReference type="Proteomes" id="UP000298347">
    <property type="component" value="Unassembled WGS sequence"/>
</dbReference>
<feature type="domain" description="Solute-binding protein family 5" evidence="7">
    <location>
        <begin position="89"/>
        <end position="471"/>
    </location>
</feature>
<name>A0A4Z0GP67_9BACL</name>
<evidence type="ECO:0000256" key="6">
    <source>
        <dbReference type="SAM" id="SignalP"/>
    </source>
</evidence>
<evidence type="ECO:0000256" key="2">
    <source>
        <dbReference type="ARBA" id="ARBA00005695"/>
    </source>
</evidence>
<dbReference type="FunFam" id="3.10.105.10:FF:000001">
    <property type="entry name" value="Oligopeptide ABC transporter, oligopeptide-binding protein"/>
    <property type="match status" value="1"/>
</dbReference>
<gene>
    <name evidence="8" type="ORF">E4665_06575</name>
</gene>
<evidence type="ECO:0000256" key="3">
    <source>
        <dbReference type="ARBA" id="ARBA00022448"/>
    </source>
</evidence>
<keyword evidence="9" id="KW-1185">Reference proteome</keyword>
<dbReference type="RefSeq" id="WP_135348000.1">
    <property type="nucleotide sequence ID" value="NZ_SRJD01000005.1"/>
</dbReference>
<dbReference type="AlphaFoldDB" id="A0A4Z0GP67"/>
<dbReference type="PANTHER" id="PTHR30290:SF10">
    <property type="entry name" value="PERIPLASMIC OLIGOPEPTIDE-BINDING PROTEIN-RELATED"/>
    <property type="match status" value="1"/>
</dbReference>
<dbReference type="Gene3D" id="3.90.76.10">
    <property type="entry name" value="Dipeptide-binding Protein, Domain 1"/>
    <property type="match status" value="1"/>
</dbReference>
<dbReference type="Pfam" id="PF00496">
    <property type="entry name" value="SBP_bac_5"/>
    <property type="match status" value="1"/>
</dbReference>